<keyword evidence="3" id="KW-1185">Reference proteome</keyword>
<organism evidence="2 3">
    <name type="scientific">Tritrichomonas musculus</name>
    <dbReference type="NCBI Taxonomy" id="1915356"/>
    <lineage>
        <taxon>Eukaryota</taxon>
        <taxon>Metamonada</taxon>
        <taxon>Parabasalia</taxon>
        <taxon>Tritrichomonadida</taxon>
        <taxon>Tritrichomonadidae</taxon>
        <taxon>Tritrichomonas</taxon>
    </lineage>
</organism>
<dbReference type="Pfam" id="PF02450">
    <property type="entry name" value="LCAT"/>
    <property type="match status" value="1"/>
</dbReference>
<dbReference type="SUPFAM" id="SSF53474">
    <property type="entry name" value="alpha/beta-Hydrolases"/>
    <property type="match status" value="1"/>
</dbReference>
<dbReference type="Proteomes" id="UP001470230">
    <property type="component" value="Unassembled WGS sequence"/>
</dbReference>
<evidence type="ECO:0000313" key="2">
    <source>
        <dbReference type="EMBL" id="KAK8888131.1"/>
    </source>
</evidence>
<accession>A0ABR2KAJ6</accession>
<dbReference type="InterPro" id="IPR003386">
    <property type="entry name" value="LACT/PDAT_acylTrfase"/>
</dbReference>
<feature type="signal peptide" evidence="1">
    <location>
        <begin position="1"/>
        <end position="21"/>
    </location>
</feature>
<reference evidence="2 3" key="1">
    <citation type="submission" date="2024-04" db="EMBL/GenBank/DDBJ databases">
        <title>Tritrichomonas musculus Genome.</title>
        <authorList>
            <person name="Alves-Ferreira E."/>
            <person name="Grigg M."/>
            <person name="Lorenzi H."/>
            <person name="Galac M."/>
        </authorList>
    </citation>
    <scope>NUCLEOTIDE SEQUENCE [LARGE SCALE GENOMIC DNA]</scope>
    <source>
        <strain evidence="2 3">EAF2021</strain>
    </source>
</reference>
<comment type="caution">
    <text evidence="2">The sequence shown here is derived from an EMBL/GenBank/DDBJ whole genome shotgun (WGS) entry which is preliminary data.</text>
</comment>
<keyword evidence="1" id="KW-0732">Signal</keyword>
<gene>
    <name evidence="2" type="ORF">M9Y10_039193</name>
</gene>
<proteinExistence type="predicted"/>
<evidence type="ECO:0000313" key="3">
    <source>
        <dbReference type="Proteomes" id="UP001470230"/>
    </source>
</evidence>
<dbReference type="Gene3D" id="3.40.50.1820">
    <property type="entry name" value="alpha/beta hydrolase"/>
    <property type="match status" value="1"/>
</dbReference>
<dbReference type="EMBL" id="JAPFFF010000006">
    <property type="protein sequence ID" value="KAK8888131.1"/>
    <property type="molecule type" value="Genomic_DNA"/>
</dbReference>
<protein>
    <recommendedName>
        <fullName evidence="4">Lecithin:cholesterol acyltransferase family protein</fullName>
    </recommendedName>
</protein>
<dbReference type="PANTHER" id="PTHR11440">
    <property type="entry name" value="LECITHIN-CHOLESTEROL ACYLTRANSFERASE-RELATED"/>
    <property type="match status" value="1"/>
</dbReference>
<sequence length="477" mass="55203">MLFTFLFTLFIKSEILNPVILVPGLYGSNLYVTYGPEIEVPWYCPKQMDDELLWIGSKFIIPPLMNCACIVSTTKFDNETNQVHNQPGVSINVHDFGGIGSVDYIIKMQSKYHQNENSTSDKNFKDTFKNKISNLHFFDNFHTFIEFFESKGYTVGQNFFVAPYDWRMGPLYTDDFWPLLRELIENAYKKSHGKKITLIGFSMGTFMIQQFLAADKLIKKARYERIFNPYTRILTSVKDPKVVVSEKWKRKYIEKVIFLAPSFGGSLAIYDAIQMRYSPLTPSFRNEYISDVVTSLPSIHSHLLNHVIFNNVSVARGPDGENYTAKNFRDLISNYSHIREEFVPILDITQGLQKNAPIDIGEKIPLMVIYNSKVPTMSFLDFNRGWEKDPVRYYEEVGDGTIPARGPRYICNHWDSSHRPLVCIDLQNRDSKHYKHSALVSNLDVLKLIYNATVNLNLNSEIWWKKNGPINIELNEK</sequence>
<dbReference type="InterPro" id="IPR029058">
    <property type="entry name" value="AB_hydrolase_fold"/>
</dbReference>
<feature type="chain" id="PRO_5045163160" description="Lecithin:cholesterol acyltransferase family protein" evidence="1">
    <location>
        <begin position="22"/>
        <end position="477"/>
    </location>
</feature>
<name>A0ABR2KAJ6_9EUKA</name>
<evidence type="ECO:0000256" key="1">
    <source>
        <dbReference type="SAM" id="SignalP"/>
    </source>
</evidence>
<evidence type="ECO:0008006" key="4">
    <source>
        <dbReference type="Google" id="ProtNLM"/>
    </source>
</evidence>